<keyword evidence="5 10" id="KW-0315">Glutamine amidotransferase</keyword>
<evidence type="ECO:0000313" key="13">
    <source>
        <dbReference type="EMBL" id="TDQ83046.1"/>
    </source>
</evidence>
<evidence type="ECO:0000256" key="2">
    <source>
        <dbReference type="ARBA" id="ARBA00011152"/>
    </source>
</evidence>
<keyword evidence="7 10" id="KW-0456">Lyase</keyword>
<dbReference type="NCBIfam" id="TIGR01855">
    <property type="entry name" value="IMP_synth_hisH"/>
    <property type="match status" value="1"/>
</dbReference>
<dbReference type="OrthoDB" id="9807137at2"/>
<reference evidence="13 14" key="1">
    <citation type="submission" date="2019-03" db="EMBL/GenBank/DDBJ databases">
        <title>Genomic Encyclopedia of Type Strains, Phase III (KMG-III): the genomes of soil and plant-associated and newly described type strains.</title>
        <authorList>
            <person name="Whitman W."/>
        </authorList>
    </citation>
    <scope>NUCLEOTIDE SEQUENCE [LARGE SCALE GENOMIC DNA]</scope>
    <source>
        <strain evidence="13 14">CGMCC 1.7660</strain>
    </source>
</reference>
<feature type="active site" evidence="10 11">
    <location>
        <position position="188"/>
    </location>
</feature>
<dbReference type="UniPathway" id="UPA00031">
    <property type="reaction ID" value="UER00010"/>
</dbReference>
<evidence type="ECO:0000256" key="5">
    <source>
        <dbReference type="ARBA" id="ARBA00022962"/>
    </source>
</evidence>
<dbReference type="HAMAP" id="MF_00278">
    <property type="entry name" value="HisH"/>
    <property type="match status" value="1"/>
</dbReference>
<keyword evidence="4 10" id="KW-0378">Hydrolase</keyword>
<dbReference type="GO" id="GO:0000105">
    <property type="term" value="P:L-histidine biosynthetic process"/>
    <property type="evidence" value="ECO:0007669"/>
    <property type="project" value="UniProtKB-UniRule"/>
</dbReference>
<organism evidence="13 14">
    <name type="scientific">Dongia mobilis</name>
    <dbReference type="NCBI Taxonomy" id="578943"/>
    <lineage>
        <taxon>Bacteria</taxon>
        <taxon>Pseudomonadati</taxon>
        <taxon>Pseudomonadota</taxon>
        <taxon>Alphaproteobacteria</taxon>
        <taxon>Rhodospirillales</taxon>
        <taxon>Dongiaceae</taxon>
        <taxon>Dongia</taxon>
    </lineage>
</organism>
<evidence type="ECO:0000256" key="3">
    <source>
        <dbReference type="ARBA" id="ARBA00022605"/>
    </source>
</evidence>
<dbReference type="RefSeq" id="WP_133612837.1">
    <property type="nucleotide sequence ID" value="NZ_SNYW01000007.1"/>
</dbReference>
<dbReference type="PROSITE" id="PS51273">
    <property type="entry name" value="GATASE_TYPE_1"/>
    <property type="match status" value="1"/>
</dbReference>
<evidence type="ECO:0000256" key="7">
    <source>
        <dbReference type="ARBA" id="ARBA00023239"/>
    </source>
</evidence>
<dbReference type="InterPro" id="IPR010139">
    <property type="entry name" value="Imidazole-glycPsynth_HisH"/>
</dbReference>
<dbReference type="GO" id="GO:0005737">
    <property type="term" value="C:cytoplasm"/>
    <property type="evidence" value="ECO:0007669"/>
    <property type="project" value="UniProtKB-SubCell"/>
</dbReference>
<comment type="pathway">
    <text evidence="1 10">Amino-acid biosynthesis; L-histidine biosynthesis; L-histidine from 5-phospho-alpha-D-ribose 1-diphosphate: step 5/9.</text>
</comment>
<feature type="active site" evidence="10 11">
    <location>
        <position position="186"/>
    </location>
</feature>
<keyword evidence="6 10" id="KW-0368">Histidine biosynthesis</keyword>
<evidence type="ECO:0000256" key="10">
    <source>
        <dbReference type="HAMAP-Rule" id="MF_00278"/>
    </source>
</evidence>
<dbReference type="Proteomes" id="UP000295783">
    <property type="component" value="Unassembled WGS sequence"/>
</dbReference>
<comment type="catalytic activity">
    <reaction evidence="8 10">
        <text>5-[(5-phospho-1-deoxy-D-ribulos-1-ylimino)methylamino]-1-(5-phospho-beta-D-ribosyl)imidazole-4-carboxamide + L-glutamine = D-erythro-1-(imidazol-4-yl)glycerol 3-phosphate + 5-amino-1-(5-phospho-beta-D-ribosyl)imidazole-4-carboxamide + L-glutamate + H(+)</text>
        <dbReference type="Rhea" id="RHEA:24793"/>
        <dbReference type="ChEBI" id="CHEBI:15378"/>
        <dbReference type="ChEBI" id="CHEBI:29985"/>
        <dbReference type="ChEBI" id="CHEBI:58278"/>
        <dbReference type="ChEBI" id="CHEBI:58359"/>
        <dbReference type="ChEBI" id="CHEBI:58475"/>
        <dbReference type="ChEBI" id="CHEBI:58525"/>
        <dbReference type="EC" id="4.3.2.10"/>
    </reaction>
</comment>
<protein>
    <recommendedName>
        <fullName evidence="10">Imidazole glycerol phosphate synthase subunit HisH</fullName>
        <ecNumber evidence="10">4.3.2.10</ecNumber>
    </recommendedName>
    <alternativeName>
        <fullName evidence="10">IGP synthase glutaminase subunit</fullName>
        <ecNumber evidence="10">3.5.1.2</ecNumber>
    </alternativeName>
    <alternativeName>
        <fullName evidence="10">IGP synthase subunit HisH</fullName>
    </alternativeName>
    <alternativeName>
        <fullName evidence="10">ImGP synthase subunit HisH</fullName>
        <shortName evidence="10">IGPS subunit HisH</shortName>
    </alternativeName>
</protein>
<evidence type="ECO:0000313" key="14">
    <source>
        <dbReference type="Proteomes" id="UP000295783"/>
    </source>
</evidence>
<dbReference type="PANTHER" id="PTHR42701">
    <property type="entry name" value="IMIDAZOLE GLYCEROL PHOSPHATE SYNTHASE SUBUNIT HISH"/>
    <property type="match status" value="1"/>
</dbReference>
<dbReference type="GO" id="GO:0016829">
    <property type="term" value="F:lyase activity"/>
    <property type="evidence" value="ECO:0007669"/>
    <property type="project" value="UniProtKB-KW"/>
</dbReference>
<proteinExistence type="inferred from homology"/>
<name>A0A4R6WUT3_9PROT</name>
<keyword evidence="14" id="KW-1185">Reference proteome</keyword>
<dbReference type="EC" id="4.3.2.10" evidence="10"/>
<evidence type="ECO:0000256" key="6">
    <source>
        <dbReference type="ARBA" id="ARBA00023102"/>
    </source>
</evidence>
<comment type="subunit">
    <text evidence="2 10">Heterodimer of HisH and HisF.</text>
</comment>
<dbReference type="PIRSF" id="PIRSF000495">
    <property type="entry name" value="Amidotransf_hisH"/>
    <property type="match status" value="1"/>
</dbReference>
<dbReference type="PANTHER" id="PTHR42701:SF1">
    <property type="entry name" value="IMIDAZOLE GLYCEROL PHOSPHATE SYNTHASE SUBUNIT HISH"/>
    <property type="match status" value="1"/>
</dbReference>
<comment type="caution">
    <text evidence="13">The sequence shown here is derived from an EMBL/GenBank/DDBJ whole genome shotgun (WGS) entry which is preliminary data.</text>
</comment>
<evidence type="ECO:0000259" key="12">
    <source>
        <dbReference type="Pfam" id="PF00117"/>
    </source>
</evidence>
<comment type="function">
    <text evidence="10">IGPS catalyzes the conversion of PRFAR and glutamine to IGP, AICAR and glutamate. The HisH subunit catalyzes the hydrolysis of glutamine to glutamate and ammonia as part of the synthesis of IGP and AICAR. The resulting ammonia molecule is channeled to the active site of HisF.</text>
</comment>
<keyword evidence="10" id="KW-0963">Cytoplasm</keyword>
<dbReference type="GO" id="GO:0004359">
    <property type="term" value="F:glutaminase activity"/>
    <property type="evidence" value="ECO:0007669"/>
    <property type="project" value="UniProtKB-EC"/>
</dbReference>
<evidence type="ECO:0000256" key="8">
    <source>
        <dbReference type="ARBA" id="ARBA00047838"/>
    </source>
</evidence>
<accession>A0A4R6WUT3</accession>
<dbReference type="InterPro" id="IPR029062">
    <property type="entry name" value="Class_I_gatase-like"/>
</dbReference>
<dbReference type="AlphaFoldDB" id="A0A4R6WUT3"/>
<feature type="active site" description="Nucleophile" evidence="10 11">
    <location>
        <position position="82"/>
    </location>
</feature>
<dbReference type="CDD" id="cd01748">
    <property type="entry name" value="GATase1_IGP_Synthase"/>
    <property type="match status" value="1"/>
</dbReference>
<dbReference type="GO" id="GO:0000107">
    <property type="term" value="F:imidazoleglycerol-phosphate synthase activity"/>
    <property type="evidence" value="ECO:0007669"/>
    <property type="project" value="UniProtKB-UniRule"/>
</dbReference>
<evidence type="ECO:0000256" key="9">
    <source>
        <dbReference type="ARBA" id="ARBA00049534"/>
    </source>
</evidence>
<keyword evidence="3 10" id="KW-0028">Amino-acid biosynthesis</keyword>
<dbReference type="Pfam" id="PF00117">
    <property type="entry name" value="GATase"/>
    <property type="match status" value="1"/>
</dbReference>
<dbReference type="SUPFAM" id="SSF52317">
    <property type="entry name" value="Class I glutamine amidotransferase-like"/>
    <property type="match status" value="1"/>
</dbReference>
<dbReference type="EC" id="3.5.1.2" evidence="10"/>
<evidence type="ECO:0000256" key="1">
    <source>
        <dbReference type="ARBA" id="ARBA00005091"/>
    </source>
</evidence>
<dbReference type="EMBL" id="SNYW01000007">
    <property type="protein sequence ID" value="TDQ83046.1"/>
    <property type="molecule type" value="Genomic_DNA"/>
</dbReference>
<dbReference type="Gene3D" id="3.40.50.880">
    <property type="match status" value="1"/>
</dbReference>
<sequence length="204" mass="22328">MSSVVIVNSGVCNLDSIRRAMEELGGKPVVTDDPRVVEAADRIILPGVGSFAAAMQSLNQKGLAACLRNLLARRQLPFLGICLGMQLMATRSHEFGLTDGLDLVPGEIVPLKSTQAGERIPHMGWNEAHPRADAALWRDLPAGTDFYFVHSYWYDCAPEHVLATCPSYGGFVAAVQRDHLMGVQFHPEKSQKAGFRLLRNFLAL</sequence>
<evidence type="ECO:0000256" key="11">
    <source>
        <dbReference type="PIRSR" id="PIRSR000495-1"/>
    </source>
</evidence>
<comment type="catalytic activity">
    <reaction evidence="9 10">
        <text>L-glutamine + H2O = L-glutamate + NH4(+)</text>
        <dbReference type="Rhea" id="RHEA:15889"/>
        <dbReference type="ChEBI" id="CHEBI:15377"/>
        <dbReference type="ChEBI" id="CHEBI:28938"/>
        <dbReference type="ChEBI" id="CHEBI:29985"/>
        <dbReference type="ChEBI" id="CHEBI:58359"/>
        <dbReference type="EC" id="3.5.1.2"/>
    </reaction>
</comment>
<gene>
    <name evidence="10" type="primary">hisH</name>
    <name evidence="13" type="ORF">A8950_1328</name>
</gene>
<evidence type="ECO:0000256" key="4">
    <source>
        <dbReference type="ARBA" id="ARBA00022801"/>
    </source>
</evidence>
<feature type="domain" description="Glutamine amidotransferase" evidence="12">
    <location>
        <begin position="7"/>
        <end position="202"/>
    </location>
</feature>
<comment type="subcellular location">
    <subcellularLocation>
        <location evidence="10">Cytoplasm</location>
    </subcellularLocation>
</comment>
<dbReference type="InterPro" id="IPR017926">
    <property type="entry name" value="GATASE"/>
</dbReference>
<keyword evidence="13" id="KW-0808">Transferase</keyword>